<feature type="compositionally biased region" description="Low complexity" evidence="2">
    <location>
        <begin position="612"/>
        <end position="625"/>
    </location>
</feature>
<proteinExistence type="predicted"/>
<evidence type="ECO:0000256" key="1">
    <source>
        <dbReference type="SAM" id="Coils"/>
    </source>
</evidence>
<feature type="compositionally biased region" description="Polar residues" evidence="2">
    <location>
        <begin position="67"/>
        <end position="79"/>
    </location>
</feature>
<dbReference type="Proteomes" id="UP000005239">
    <property type="component" value="Unassembled WGS sequence"/>
</dbReference>
<reference evidence="3" key="2">
    <citation type="submission" date="2022-06" db="UniProtKB">
        <authorList>
            <consortium name="EnsemblMetazoa"/>
        </authorList>
    </citation>
    <scope>IDENTIFICATION</scope>
    <source>
        <strain evidence="3">PS312</strain>
    </source>
</reference>
<dbReference type="Pfam" id="PF08123">
    <property type="entry name" value="DOT1"/>
    <property type="match status" value="1"/>
</dbReference>
<feature type="region of interest" description="Disordered" evidence="2">
    <location>
        <begin position="1"/>
        <end position="96"/>
    </location>
</feature>
<dbReference type="GO" id="GO:0031151">
    <property type="term" value="F:histone H3K79 methyltransferase activity"/>
    <property type="evidence" value="ECO:0007669"/>
    <property type="project" value="InterPro"/>
</dbReference>
<feature type="region of interest" description="Disordered" evidence="2">
    <location>
        <begin position="421"/>
        <end position="456"/>
    </location>
</feature>
<evidence type="ECO:0000313" key="3">
    <source>
        <dbReference type="EnsemblMetazoa" id="PPA39614.1"/>
    </source>
</evidence>
<dbReference type="InterPro" id="IPR029063">
    <property type="entry name" value="SAM-dependent_MTases_sf"/>
</dbReference>
<dbReference type="Gene3D" id="3.40.50.150">
    <property type="entry name" value="Vaccinia Virus protein VP39"/>
    <property type="match status" value="1"/>
</dbReference>
<sequence>MVLYLREHQSHPTNNTTMAARSSKKKVKRAQAYRRSGKASNRSKNVPMNSLDELLNERKKRRPSRARPNSHSASRPKTSNGNGKKVANKNKENEEKMPTFWAIPDFNAASTKGRVKEINAVVTEAYEIFVETRAHAKWLNKGEDEKTYGETNPNQIRQYAKKLGVTKGDAEEIVGIEIDFELAMLAQNIGRVCQLLFESRGIRYARFRIIHGSFLDENVKEEVRKCDNAIVFANNYVFKENTNVGIIDLIKECQNGTQLCVTKSLDGNRYAKKTVESSDDLDEIKLETILPQSIVEEENEDNEDIEIIPKEKQRQVLRMKQLAAAHYEKHNVFDIYVDVTEVDKIVDGFSWSHYASGVECLIYTRNTDKEDTVRGVWAKRKEVEKAKMICAAEKREERASRKRNNKGQLIEIHKKRDSPTLSAFSSCSTIPHESTPSSFDGEILRQGTSTPSSASIDDERMEIDDNEYSEFYSALFVSPDVERDSILNGHSIVSNASIPSTSSSMFNSPSEHVDMADVQVERSVSSLSVSVISSITDSSLISSCLYSPTNSHEGTKQMRRSRDHVSRARLLPLLLNLRGTSSRSSSPIVLSRKRSAAGKRAPEEIKRARFDTSTTTSTLSASSSRSDSEELNQKFCEFNATTVEGSDDLPKKPDVMTNAPSLEAIYVKKIKEIEDRIAEIENRQNELPNSTHLSNEYRNDCLQFIKRFCTHRLVKLRKMTLKFDKGLERNTISEKQAENMLAKIKCDSCWKDHSYFVRTVSIDVEAVIITVLYGMLSNQMAIPKAVLVGPHFIQSGLLPSANQPNRVVYPCTSQLFIFIPTIGVAIEGYRKKNENRIFDSYRAFILRSIRSKFSDPSSTDFSKRTIIISVQRLIRTLLNQPCFTGKRRCLFSNFTCWTTRQYQHGERML</sequence>
<protein>
    <submittedName>
        <fullName evidence="3">DOT1 domain-containing protein</fullName>
    </submittedName>
</protein>
<accession>A0A8R1UW67</accession>
<feature type="compositionally biased region" description="Polar residues" evidence="2">
    <location>
        <begin position="421"/>
        <end position="438"/>
    </location>
</feature>
<evidence type="ECO:0000313" key="4">
    <source>
        <dbReference type="Proteomes" id="UP000005239"/>
    </source>
</evidence>
<feature type="compositionally biased region" description="Basic and acidic residues" evidence="2">
    <location>
        <begin position="1"/>
        <end position="10"/>
    </location>
</feature>
<accession>A0A2A6BC85</accession>
<evidence type="ECO:0000256" key="2">
    <source>
        <dbReference type="SAM" id="MobiDB-lite"/>
    </source>
</evidence>
<dbReference type="InterPro" id="IPR025789">
    <property type="entry name" value="DOT1_dom"/>
</dbReference>
<name>A0A2A6BC85_PRIPA</name>
<dbReference type="EnsemblMetazoa" id="PPA39614.1">
    <property type="protein sequence ID" value="PPA39614.1"/>
    <property type="gene ID" value="WBGene00277983"/>
</dbReference>
<organism evidence="3 4">
    <name type="scientific">Pristionchus pacificus</name>
    <name type="common">Parasitic nematode worm</name>
    <dbReference type="NCBI Taxonomy" id="54126"/>
    <lineage>
        <taxon>Eukaryota</taxon>
        <taxon>Metazoa</taxon>
        <taxon>Ecdysozoa</taxon>
        <taxon>Nematoda</taxon>
        <taxon>Chromadorea</taxon>
        <taxon>Rhabditida</taxon>
        <taxon>Rhabditina</taxon>
        <taxon>Diplogasteromorpha</taxon>
        <taxon>Diplogasteroidea</taxon>
        <taxon>Neodiplogasteridae</taxon>
        <taxon>Pristionchus</taxon>
    </lineage>
</organism>
<feature type="compositionally biased region" description="Basic and acidic residues" evidence="2">
    <location>
        <begin position="600"/>
        <end position="610"/>
    </location>
</feature>
<keyword evidence="1" id="KW-0175">Coiled coil</keyword>
<feature type="coiled-coil region" evidence="1">
    <location>
        <begin position="663"/>
        <end position="690"/>
    </location>
</feature>
<keyword evidence="4" id="KW-1185">Reference proteome</keyword>
<dbReference type="AlphaFoldDB" id="A0A2A6BC85"/>
<feature type="compositionally biased region" description="Polar residues" evidence="2">
    <location>
        <begin position="446"/>
        <end position="455"/>
    </location>
</feature>
<feature type="region of interest" description="Disordered" evidence="2">
    <location>
        <begin position="580"/>
        <end position="626"/>
    </location>
</feature>
<gene>
    <name evidence="3" type="primary">WBGene00277983</name>
</gene>
<dbReference type="SUPFAM" id="SSF53335">
    <property type="entry name" value="S-adenosyl-L-methionine-dependent methyltransferases"/>
    <property type="match status" value="1"/>
</dbReference>
<feature type="compositionally biased region" description="Basic residues" evidence="2">
    <location>
        <begin position="22"/>
        <end position="37"/>
    </location>
</feature>
<reference evidence="4" key="1">
    <citation type="journal article" date="2008" name="Nat. Genet.">
        <title>The Pristionchus pacificus genome provides a unique perspective on nematode lifestyle and parasitism.</title>
        <authorList>
            <person name="Dieterich C."/>
            <person name="Clifton S.W."/>
            <person name="Schuster L.N."/>
            <person name="Chinwalla A."/>
            <person name="Delehaunty K."/>
            <person name="Dinkelacker I."/>
            <person name="Fulton L."/>
            <person name="Fulton R."/>
            <person name="Godfrey J."/>
            <person name="Minx P."/>
            <person name="Mitreva M."/>
            <person name="Roeseler W."/>
            <person name="Tian H."/>
            <person name="Witte H."/>
            <person name="Yang S.P."/>
            <person name="Wilson R.K."/>
            <person name="Sommer R.J."/>
        </authorList>
    </citation>
    <scope>NUCLEOTIDE SEQUENCE [LARGE SCALE GENOMIC DNA]</scope>
    <source>
        <strain evidence="4">PS312</strain>
    </source>
</reference>
<feature type="compositionally biased region" description="Polar residues" evidence="2">
    <location>
        <begin position="38"/>
        <end position="48"/>
    </location>
</feature>